<accession>A0A411WNQ0</accession>
<organism evidence="12 13">
    <name type="scientific">Limnobaculum zhutongyuii</name>
    <dbReference type="NCBI Taxonomy" id="2498113"/>
    <lineage>
        <taxon>Bacteria</taxon>
        <taxon>Pseudomonadati</taxon>
        <taxon>Pseudomonadota</taxon>
        <taxon>Gammaproteobacteria</taxon>
        <taxon>Enterobacterales</taxon>
        <taxon>Budviciaceae</taxon>
        <taxon>Limnobaculum</taxon>
    </lineage>
</organism>
<keyword evidence="7 9" id="KW-0010">Activator</keyword>
<name>A0A411WNQ0_9GAMM</name>
<dbReference type="PROSITE" id="PS50110">
    <property type="entry name" value="RESPONSE_REGULATORY"/>
    <property type="match status" value="1"/>
</dbReference>
<keyword evidence="13" id="KW-1185">Reference proteome</keyword>
<dbReference type="SUPFAM" id="SSF46785">
    <property type="entry name" value="Winged helix' DNA-binding domain"/>
    <property type="match status" value="1"/>
</dbReference>
<keyword evidence="8 9" id="KW-0804">Transcription</keyword>
<evidence type="ECO:0000259" key="11">
    <source>
        <dbReference type="PROSITE" id="PS50110"/>
    </source>
</evidence>
<feature type="modified residue" description="4-aspartylphosphate" evidence="10">
    <location>
        <position position="56"/>
    </location>
</feature>
<dbReference type="InterPro" id="IPR036390">
    <property type="entry name" value="WH_DNA-bd_sf"/>
</dbReference>
<dbReference type="InterPro" id="IPR024187">
    <property type="entry name" value="Sig_transdc_resp-reg_cit/mal"/>
</dbReference>
<dbReference type="NCBIfam" id="NF007467">
    <property type="entry name" value="PRK10046.1"/>
    <property type="match status" value="1"/>
</dbReference>
<feature type="domain" description="Response regulatory" evidence="11">
    <location>
        <begin position="5"/>
        <end position="121"/>
    </location>
</feature>
<proteinExistence type="predicted"/>
<dbReference type="InterPro" id="IPR011006">
    <property type="entry name" value="CheY-like_superfamily"/>
</dbReference>
<dbReference type="SMART" id="SM00448">
    <property type="entry name" value="REC"/>
    <property type="match status" value="1"/>
</dbReference>
<dbReference type="PANTHER" id="PTHR45526">
    <property type="entry name" value="TRANSCRIPTIONAL REGULATORY PROTEIN DPIA"/>
    <property type="match status" value="1"/>
</dbReference>
<evidence type="ECO:0000256" key="2">
    <source>
        <dbReference type="ARBA" id="ARBA00022490"/>
    </source>
</evidence>
<dbReference type="CDD" id="cd19925">
    <property type="entry name" value="REC_citrate_TCS"/>
    <property type="match status" value="1"/>
</dbReference>
<dbReference type="KEGG" id="prag:EKN56_16125"/>
<dbReference type="FunFam" id="3.40.50.2300:FF:000057">
    <property type="entry name" value="Transcriptional regulatory protein"/>
    <property type="match status" value="1"/>
</dbReference>
<dbReference type="GO" id="GO:0003700">
    <property type="term" value="F:DNA-binding transcription factor activity"/>
    <property type="evidence" value="ECO:0007669"/>
    <property type="project" value="InterPro"/>
</dbReference>
<evidence type="ECO:0000256" key="4">
    <source>
        <dbReference type="ARBA" id="ARBA00023012"/>
    </source>
</evidence>
<evidence type="ECO:0000256" key="7">
    <source>
        <dbReference type="ARBA" id="ARBA00023159"/>
    </source>
</evidence>
<keyword evidence="5 9" id="KW-0805">Transcription regulation</keyword>
<evidence type="ECO:0000313" key="12">
    <source>
        <dbReference type="EMBL" id="QBH97797.1"/>
    </source>
</evidence>
<dbReference type="GO" id="GO:0000156">
    <property type="term" value="F:phosphorelay response regulator activity"/>
    <property type="evidence" value="ECO:0007669"/>
    <property type="project" value="TreeGrafter"/>
</dbReference>
<dbReference type="InterPro" id="IPR001789">
    <property type="entry name" value="Sig_transdc_resp-reg_receiver"/>
</dbReference>
<evidence type="ECO:0000256" key="8">
    <source>
        <dbReference type="ARBA" id="ARBA00023163"/>
    </source>
</evidence>
<dbReference type="GO" id="GO:0005737">
    <property type="term" value="C:cytoplasm"/>
    <property type="evidence" value="ECO:0007669"/>
    <property type="project" value="UniProtKB-SubCell"/>
</dbReference>
<protein>
    <recommendedName>
        <fullName evidence="9">Transcriptional regulatory protein</fullName>
    </recommendedName>
</protein>
<dbReference type="Gene3D" id="3.40.50.2300">
    <property type="match status" value="1"/>
</dbReference>
<evidence type="ECO:0000256" key="5">
    <source>
        <dbReference type="ARBA" id="ARBA00023015"/>
    </source>
</evidence>
<gene>
    <name evidence="12" type="primary">dpiA</name>
    <name evidence="12" type="ORF">EKN56_16125</name>
</gene>
<keyword evidence="6 9" id="KW-0238">DNA-binding</keyword>
<dbReference type="OrthoDB" id="9802426at2"/>
<dbReference type="PANTHER" id="PTHR45526:SF1">
    <property type="entry name" value="TRANSCRIPTIONAL REGULATORY PROTEIN DCUR-RELATED"/>
    <property type="match status" value="1"/>
</dbReference>
<evidence type="ECO:0000256" key="1">
    <source>
        <dbReference type="ARBA" id="ARBA00004496"/>
    </source>
</evidence>
<dbReference type="AlphaFoldDB" id="A0A411WNQ0"/>
<reference evidence="12 13" key="1">
    <citation type="submission" date="2019-03" db="EMBL/GenBank/DDBJ databases">
        <title>Pragia sp. nov. isolated from the gut tract of Carduelis flavirostris.</title>
        <authorList>
            <person name="Ge Y."/>
        </authorList>
    </citation>
    <scope>NUCLEOTIDE SEQUENCE [LARGE SCALE GENOMIC DNA]</scope>
    <source>
        <strain evidence="12 13">CF-458</strain>
    </source>
</reference>
<dbReference type="InterPro" id="IPR051271">
    <property type="entry name" value="2C-system_Tx_regulators"/>
</dbReference>
<keyword evidence="3 10" id="KW-0597">Phosphoprotein</keyword>
<keyword evidence="4 9" id="KW-0902">Two-component regulatory system</keyword>
<dbReference type="RefSeq" id="WP_130592728.1">
    <property type="nucleotide sequence ID" value="NZ_CP034752.1"/>
</dbReference>
<keyword evidence="2 9" id="KW-0963">Cytoplasm</keyword>
<dbReference type="GO" id="GO:0003677">
    <property type="term" value="F:DNA binding"/>
    <property type="evidence" value="ECO:0007669"/>
    <property type="project" value="UniProtKB-KW"/>
</dbReference>
<evidence type="ECO:0000256" key="6">
    <source>
        <dbReference type="ARBA" id="ARBA00023125"/>
    </source>
</evidence>
<dbReference type="Proteomes" id="UP000293154">
    <property type="component" value="Chromosome"/>
</dbReference>
<dbReference type="SUPFAM" id="SSF52172">
    <property type="entry name" value="CheY-like"/>
    <property type="match status" value="1"/>
</dbReference>
<comment type="subcellular location">
    <subcellularLocation>
        <location evidence="1 9">Cytoplasm</location>
    </subcellularLocation>
</comment>
<dbReference type="InterPro" id="IPR048714">
    <property type="entry name" value="DpiA-like_HTH"/>
</dbReference>
<evidence type="ECO:0000256" key="9">
    <source>
        <dbReference type="PIRNR" id="PIRNR006171"/>
    </source>
</evidence>
<evidence type="ECO:0000313" key="13">
    <source>
        <dbReference type="Proteomes" id="UP000293154"/>
    </source>
</evidence>
<dbReference type="EMBL" id="CP034752">
    <property type="protein sequence ID" value="QBH97797.1"/>
    <property type="molecule type" value="Genomic_DNA"/>
</dbReference>
<evidence type="ECO:0000256" key="3">
    <source>
        <dbReference type="ARBA" id="ARBA00022553"/>
    </source>
</evidence>
<dbReference type="Pfam" id="PF20714">
    <property type="entry name" value="HTH_64"/>
    <property type="match status" value="1"/>
</dbReference>
<evidence type="ECO:0000256" key="10">
    <source>
        <dbReference type="PROSITE-ProRule" id="PRU00169"/>
    </source>
</evidence>
<dbReference type="PIRSF" id="PIRSF006171">
    <property type="entry name" value="RR_citrat_malat"/>
    <property type="match status" value="1"/>
</dbReference>
<sequence length="234" mass="26966">MKYLNILIIEDETPLAEMHAEFIKRHNSCRQVWLAGNLEQGRMMINNFKPDLIILDNYLPDGRGIELLQELSAEKYHGEVIFITAASDIDTVSEAIRCGVFDYLLKPVSYDRLEQTLVRLSHLHRVQKQTEDVSQWQVDEMFNTFARIQAKPTMPIGIDEITLKIVQDAFSDAQIGYTAEDIAKKLGLSRTTARRYLEFCAKERFLQAEIIYGKVGRPQRIYRLSTPGRIVLTD</sequence>
<dbReference type="Pfam" id="PF00072">
    <property type="entry name" value="Response_reg"/>
    <property type="match status" value="1"/>
</dbReference>